<sequence length="35" mass="3938">MSSAGLFSLLLMNVSKASFIALTNFSFFRKQMSMM</sequence>
<dbReference type="AlphaFoldDB" id="A0A0E9RSG7"/>
<evidence type="ECO:0000313" key="1">
    <source>
        <dbReference type="EMBL" id="JAH31747.1"/>
    </source>
</evidence>
<reference evidence="1" key="2">
    <citation type="journal article" date="2015" name="Fish Shellfish Immunol.">
        <title>Early steps in the European eel (Anguilla anguilla)-Vibrio vulnificus interaction in the gills: Role of the RtxA13 toxin.</title>
        <authorList>
            <person name="Callol A."/>
            <person name="Pajuelo D."/>
            <person name="Ebbesson L."/>
            <person name="Teles M."/>
            <person name="MacKenzie S."/>
            <person name="Amaro C."/>
        </authorList>
    </citation>
    <scope>NUCLEOTIDE SEQUENCE</scope>
</reference>
<organism evidence="1">
    <name type="scientific">Anguilla anguilla</name>
    <name type="common">European freshwater eel</name>
    <name type="synonym">Muraena anguilla</name>
    <dbReference type="NCBI Taxonomy" id="7936"/>
    <lineage>
        <taxon>Eukaryota</taxon>
        <taxon>Metazoa</taxon>
        <taxon>Chordata</taxon>
        <taxon>Craniata</taxon>
        <taxon>Vertebrata</taxon>
        <taxon>Euteleostomi</taxon>
        <taxon>Actinopterygii</taxon>
        <taxon>Neopterygii</taxon>
        <taxon>Teleostei</taxon>
        <taxon>Anguilliformes</taxon>
        <taxon>Anguillidae</taxon>
        <taxon>Anguilla</taxon>
    </lineage>
</organism>
<name>A0A0E9RSG7_ANGAN</name>
<reference evidence="1" key="1">
    <citation type="submission" date="2014-11" db="EMBL/GenBank/DDBJ databases">
        <authorList>
            <person name="Amaro Gonzalez C."/>
        </authorList>
    </citation>
    <scope>NUCLEOTIDE SEQUENCE</scope>
</reference>
<dbReference type="EMBL" id="GBXM01076830">
    <property type="protein sequence ID" value="JAH31747.1"/>
    <property type="molecule type" value="Transcribed_RNA"/>
</dbReference>
<accession>A0A0E9RSG7</accession>
<proteinExistence type="predicted"/>
<protein>
    <submittedName>
        <fullName evidence="1">Uncharacterized protein</fullName>
    </submittedName>
</protein>